<dbReference type="Proteomes" id="UP000887579">
    <property type="component" value="Unplaced"/>
</dbReference>
<protein>
    <submittedName>
        <fullName evidence="2">BHLH domain-containing protein</fullName>
    </submittedName>
</protein>
<proteinExistence type="predicted"/>
<organism evidence="1 2">
    <name type="scientific">Panagrolaimus sp. ES5</name>
    <dbReference type="NCBI Taxonomy" id="591445"/>
    <lineage>
        <taxon>Eukaryota</taxon>
        <taxon>Metazoa</taxon>
        <taxon>Ecdysozoa</taxon>
        <taxon>Nematoda</taxon>
        <taxon>Chromadorea</taxon>
        <taxon>Rhabditida</taxon>
        <taxon>Tylenchina</taxon>
        <taxon>Panagrolaimomorpha</taxon>
        <taxon>Panagrolaimoidea</taxon>
        <taxon>Panagrolaimidae</taxon>
        <taxon>Panagrolaimus</taxon>
    </lineage>
</organism>
<sequence>MKKESAEMLLNKNSPGALNISADDQTKQQQKQQSCPMSSAATGSLSSSNAQNSNSSHKRITPKNSNQHLLINSLGPAESFKVEDALPFNPVEAQPLQIKKLFTPGRMFPEELQKMQTRLFTDDFGTPFNLNYRKRGAKRKFFSKISHSVEKRNARERTRVHTVNQAFSILKVHLPNLRANAKRVSKLKILRTAIDYINGLKNLLQNDNQTALNNTLRLALENDSSFAKFTSSVTNEEPKTATNDEHLGVSKPYQSNASFLAETNQESLASVFAANASAAENIRASTLFTHAFDANPSTALIKFPYVGYENLYMRPATNYMGYPSTITNGTENSAANNSIPPSYVTDPSSFYYHNVAQTNDYSAVNSTTNVYF</sequence>
<accession>A0AC34F966</accession>
<name>A0AC34F966_9BILA</name>
<dbReference type="WBParaSite" id="ES5_v2.g13653.t1">
    <property type="protein sequence ID" value="ES5_v2.g13653.t1"/>
    <property type="gene ID" value="ES5_v2.g13653"/>
</dbReference>
<evidence type="ECO:0000313" key="1">
    <source>
        <dbReference type="Proteomes" id="UP000887579"/>
    </source>
</evidence>
<reference evidence="2" key="1">
    <citation type="submission" date="2022-11" db="UniProtKB">
        <authorList>
            <consortium name="WormBaseParasite"/>
        </authorList>
    </citation>
    <scope>IDENTIFICATION</scope>
</reference>
<evidence type="ECO:0000313" key="2">
    <source>
        <dbReference type="WBParaSite" id="ES5_v2.g13653.t1"/>
    </source>
</evidence>